<comment type="caution">
    <text evidence="2">The sequence shown here is derived from an EMBL/GenBank/DDBJ whole genome shotgun (WGS) entry which is preliminary data.</text>
</comment>
<accession>A0A3M7PMN8</accession>
<keyword evidence="1" id="KW-1133">Transmembrane helix</keyword>
<reference evidence="2 3" key="1">
    <citation type="journal article" date="2018" name="Sci. Rep.">
        <title>Genomic signatures of local adaptation to the degree of environmental predictability in rotifers.</title>
        <authorList>
            <person name="Franch-Gras L."/>
            <person name="Hahn C."/>
            <person name="Garcia-Roger E.M."/>
            <person name="Carmona M.J."/>
            <person name="Serra M."/>
            <person name="Gomez A."/>
        </authorList>
    </citation>
    <scope>NUCLEOTIDE SEQUENCE [LARGE SCALE GENOMIC DNA]</scope>
    <source>
        <strain evidence="2">HYR1</strain>
    </source>
</reference>
<dbReference type="EMBL" id="REGN01009790">
    <property type="protein sequence ID" value="RNA00363.1"/>
    <property type="molecule type" value="Genomic_DNA"/>
</dbReference>
<evidence type="ECO:0000313" key="2">
    <source>
        <dbReference type="EMBL" id="RNA00363.1"/>
    </source>
</evidence>
<keyword evidence="3" id="KW-1185">Reference proteome</keyword>
<evidence type="ECO:0000256" key="1">
    <source>
        <dbReference type="SAM" id="Phobius"/>
    </source>
</evidence>
<feature type="transmembrane region" description="Helical" evidence="1">
    <location>
        <begin position="41"/>
        <end position="60"/>
    </location>
</feature>
<dbReference type="Proteomes" id="UP000276133">
    <property type="component" value="Unassembled WGS sequence"/>
</dbReference>
<evidence type="ECO:0000313" key="3">
    <source>
        <dbReference type="Proteomes" id="UP000276133"/>
    </source>
</evidence>
<organism evidence="2 3">
    <name type="scientific">Brachionus plicatilis</name>
    <name type="common">Marine rotifer</name>
    <name type="synonym">Brachionus muelleri</name>
    <dbReference type="NCBI Taxonomy" id="10195"/>
    <lineage>
        <taxon>Eukaryota</taxon>
        <taxon>Metazoa</taxon>
        <taxon>Spiralia</taxon>
        <taxon>Gnathifera</taxon>
        <taxon>Rotifera</taxon>
        <taxon>Eurotatoria</taxon>
        <taxon>Monogononta</taxon>
        <taxon>Pseudotrocha</taxon>
        <taxon>Ploima</taxon>
        <taxon>Brachionidae</taxon>
        <taxon>Brachionus</taxon>
    </lineage>
</organism>
<sequence>MIDKIDILDLRLVTCKQLFLNNMGSCPECDQVFTKKCDHRYHVQNVIILITKIISLLIVIKN</sequence>
<dbReference type="AlphaFoldDB" id="A0A3M7PMN8"/>
<protein>
    <submittedName>
        <fullName evidence="2">Uncharacterized protein</fullName>
    </submittedName>
</protein>
<gene>
    <name evidence="2" type="ORF">BpHYR1_039655</name>
</gene>
<proteinExistence type="predicted"/>
<keyword evidence="1" id="KW-0812">Transmembrane</keyword>
<name>A0A3M7PMN8_BRAPC</name>
<keyword evidence="1" id="KW-0472">Membrane</keyword>